<dbReference type="SMART" id="SM01248">
    <property type="entry name" value="KaiB"/>
    <property type="match status" value="1"/>
</dbReference>
<dbReference type="RefSeq" id="WP_143006127.1">
    <property type="nucleotide sequence ID" value="NZ_FNCE01000001.1"/>
</dbReference>
<evidence type="ECO:0000256" key="1">
    <source>
        <dbReference type="SAM" id="MobiDB-lite"/>
    </source>
</evidence>
<dbReference type="Pfam" id="PF07689">
    <property type="entry name" value="KaiB"/>
    <property type="match status" value="1"/>
</dbReference>
<gene>
    <name evidence="3" type="ORF">SAMN05216241_101490</name>
</gene>
<dbReference type="AlphaFoldDB" id="A0A1G7M5L4"/>
<evidence type="ECO:0000313" key="3">
    <source>
        <dbReference type="EMBL" id="SDF57023.1"/>
    </source>
</evidence>
<sequence length="113" mass="12128">MSEAEHMASTSAQGTPDDRGGEAPCTLFLSAGTPGSERARRAVLEALEQAGYSQAYLDVVDVREEPQRALKAGAIAVPMLTVRTPHGQRWYAGTFETTKDVAAFFNGLDDRPS</sequence>
<evidence type="ECO:0000259" key="2">
    <source>
        <dbReference type="SMART" id="SM01248"/>
    </source>
</evidence>
<keyword evidence="4" id="KW-1185">Reference proteome</keyword>
<dbReference type="Proteomes" id="UP000199415">
    <property type="component" value="Unassembled WGS sequence"/>
</dbReference>
<evidence type="ECO:0000313" key="4">
    <source>
        <dbReference type="Proteomes" id="UP000199415"/>
    </source>
</evidence>
<accession>A0A1G7M5L4</accession>
<feature type="domain" description="KaiB" evidence="2">
    <location>
        <begin position="26"/>
        <end position="107"/>
    </location>
</feature>
<organism evidence="3 4">
    <name type="scientific">Limimonas halophila</name>
    <dbReference type="NCBI Taxonomy" id="1082479"/>
    <lineage>
        <taxon>Bacteria</taxon>
        <taxon>Pseudomonadati</taxon>
        <taxon>Pseudomonadota</taxon>
        <taxon>Alphaproteobacteria</taxon>
        <taxon>Rhodospirillales</taxon>
        <taxon>Rhodovibrionaceae</taxon>
        <taxon>Limimonas</taxon>
    </lineage>
</organism>
<dbReference type="InterPro" id="IPR036249">
    <property type="entry name" value="Thioredoxin-like_sf"/>
</dbReference>
<proteinExistence type="predicted"/>
<dbReference type="InterPro" id="IPR011649">
    <property type="entry name" value="KaiB_domain"/>
</dbReference>
<dbReference type="GO" id="GO:0048511">
    <property type="term" value="P:rhythmic process"/>
    <property type="evidence" value="ECO:0007669"/>
    <property type="project" value="InterPro"/>
</dbReference>
<dbReference type="SUPFAM" id="SSF52833">
    <property type="entry name" value="Thioredoxin-like"/>
    <property type="match status" value="1"/>
</dbReference>
<dbReference type="EMBL" id="FNCE01000001">
    <property type="protein sequence ID" value="SDF57023.1"/>
    <property type="molecule type" value="Genomic_DNA"/>
</dbReference>
<dbReference type="STRING" id="1082479.SAMN05216241_101490"/>
<reference evidence="3 4" key="1">
    <citation type="submission" date="2016-10" db="EMBL/GenBank/DDBJ databases">
        <authorList>
            <person name="de Groot N.N."/>
        </authorList>
    </citation>
    <scope>NUCLEOTIDE SEQUENCE [LARGE SCALE GENOMIC DNA]</scope>
    <source>
        <strain evidence="3 4">DSM 25584</strain>
    </source>
</reference>
<protein>
    <submittedName>
        <fullName evidence="3">KaiB domain-containing protein</fullName>
    </submittedName>
</protein>
<dbReference type="Gene3D" id="3.40.30.10">
    <property type="entry name" value="Glutaredoxin"/>
    <property type="match status" value="1"/>
</dbReference>
<feature type="region of interest" description="Disordered" evidence="1">
    <location>
        <begin position="1"/>
        <end position="33"/>
    </location>
</feature>
<name>A0A1G7M5L4_9PROT</name>